<reference evidence="5 6" key="1">
    <citation type="journal article" date="2020" name="bioRxiv">
        <title>Sequence and annotation of 42 cannabis genomes reveals extensive copy number variation in cannabinoid synthesis and pathogen resistance genes.</title>
        <authorList>
            <person name="Mckernan K.J."/>
            <person name="Helbert Y."/>
            <person name="Kane L.T."/>
            <person name="Ebling H."/>
            <person name="Zhang L."/>
            <person name="Liu B."/>
            <person name="Eaton Z."/>
            <person name="Mclaughlin S."/>
            <person name="Kingan S."/>
            <person name="Baybayan P."/>
            <person name="Concepcion G."/>
            <person name="Jordan M."/>
            <person name="Riva A."/>
            <person name="Barbazuk W."/>
            <person name="Harkins T."/>
        </authorList>
    </citation>
    <scope>NUCLEOTIDE SEQUENCE [LARGE SCALE GENOMIC DNA]</scope>
    <source>
        <strain evidence="5 6">cv. Jamaican Lion 4</strain>
        <strain evidence="4">Father</strain>
        <strain evidence="3">Mother</strain>
        <tissue evidence="4">Leaf</tissue>
    </source>
</reference>
<dbReference type="Pfam" id="PF01190">
    <property type="entry name" value="Pollen_Ole_e_1"/>
    <property type="match status" value="1"/>
</dbReference>
<dbReference type="Proteomes" id="UP000583929">
    <property type="component" value="Unassembled WGS sequence"/>
</dbReference>
<dbReference type="EMBL" id="JAATIQ010000004">
    <property type="protein sequence ID" value="KAF4403295.1"/>
    <property type="molecule type" value="Genomic_DNA"/>
</dbReference>
<dbReference type="AlphaFoldDB" id="A0A7J6I805"/>
<proteinExistence type="predicted"/>
<sequence length="179" mass="20243">QIIKMVSVVALWIVAASVIMGQVWGDQTIQDIRVTGKVLCQDCNRPWSEWVKGAKPIKGGIVSITCMDERRRVVHYSSDSTDELGGFELNINSEVCENKKLNPKLCRARLVSSPDYDCNIMTNFGNGHTGVTLSWPTSTFQNSLGYTLEPFYFTTQTCQKPQQEEQDSVYHDNNNNDHY</sequence>
<dbReference type="GO" id="GO:0071944">
    <property type="term" value="C:cell periphery"/>
    <property type="evidence" value="ECO:0007669"/>
    <property type="project" value="TreeGrafter"/>
</dbReference>
<evidence type="ECO:0000256" key="1">
    <source>
        <dbReference type="ARBA" id="ARBA00022729"/>
    </source>
</evidence>
<evidence type="ECO:0000256" key="2">
    <source>
        <dbReference type="SAM" id="SignalP"/>
    </source>
</evidence>
<evidence type="ECO:0000313" key="4">
    <source>
        <dbReference type="EMBL" id="KAF4403295.1"/>
    </source>
</evidence>
<keyword evidence="6" id="KW-1185">Reference proteome</keyword>
<feature type="non-terminal residue" evidence="4">
    <location>
        <position position="1"/>
    </location>
</feature>
<evidence type="ECO:0000313" key="3">
    <source>
        <dbReference type="EMBL" id="KAF4388092.1"/>
    </source>
</evidence>
<evidence type="ECO:0000313" key="6">
    <source>
        <dbReference type="Proteomes" id="UP000583929"/>
    </source>
</evidence>
<dbReference type="EMBL" id="JAATIP010000036">
    <property type="protein sequence ID" value="KAF4388092.1"/>
    <property type="molecule type" value="Genomic_DNA"/>
</dbReference>
<accession>A0A7J6I805</accession>
<dbReference type="PANTHER" id="PTHR33470">
    <property type="entry name" value="OS01G0164075 PROTEIN"/>
    <property type="match status" value="1"/>
</dbReference>
<feature type="signal peptide" evidence="2">
    <location>
        <begin position="1"/>
        <end position="25"/>
    </location>
</feature>
<feature type="chain" id="PRO_5036205234" description="Pistil-specific extensin-like protein" evidence="2">
    <location>
        <begin position="26"/>
        <end position="179"/>
    </location>
</feature>
<comment type="caution">
    <text evidence="4">The sequence shown here is derived from an EMBL/GenBank/DDBJ whole genome shotgun (WGS) entry which is preliminary data.</text>
</comment>
<dbReference type="Proteomes" id="UP000525078">
    <property type="component" value="Unassembled WGS sequence"/>
</dbReference>
<organism evidence="4 6">
    <name type="scientific">Cannabis sativa</name>
    <name type="common">Hemp</name>
    <name type="synonym">Marijuana</name>
    <dbReference type="NCBI Taxonomy" id="3483"/>
    <lineage>
        <taxon>Eukaryota</taxon>
        <taxon>Viridiplantae</taxon>
        <taxon>Streptophyta</taxon>
        <taxon>Embryophyta</taxon>
        <taxon>Tracheophyta</taxon>
        <taxon>Spermatophyta</taxon>
        <taxon>Magnoliopsida</taxon>
        <taxon>eudicotyledons</taxon>
        <taxon>Gunneridae</taxon>
        <taxon>Pentapetalae</taxon>
        <taxon>rosids</taxon>
        <taxon>fabids</taxon>
        <taxon>Rosales</taxon>
        <taxon>Cannabaceae</taxon>
        <taxon>Cannabis</taxon>
    </lineage>
</organism>
<keyword evidence="1 2" id="KW-0732">Signal</keyword>
<dbReference type="PANTHER" id="PTHR33470:SF29">
    <property type="entry name" value="POLLEN OLE E 1 ALLERGEN AND EXTENSIN FAMILY PROTEIN"/>
    <property type="match status" value="1"/>
</dbReference>
<name>A0A7J6I805_CANSA</name>
<protein>
    <recommendedName>
        <fullName evidence="7">Pistil-specific extensin-like protein</fullName>
    </recommendedName>
</protein>
<gene>
    <name evidence="3" type="ORF">F8388_014775</name>
    <name evidence="4" type="ORF">G4B88_007941</name>
</gene>
<evidence type="ECO:0008006" key="7">
    <source>
        <dbReference type="Google" id="ProtNLM"/>
    </source>
</evidence>
<evidence type="ECO:0000313" key="5">
    <source>
        <dbReference type="Proteomes" id="UP000525078"/>
    </source>
</evidence>